<keyword evidence="3" id="KW-1185">Reference proteome</keyword>
<dbReference type="InterPro" id="IPR027801">
    <property type="entry name" value="CENP-P"/>
</dbReference>
<keyword evidence="1" id="KW-0732">Signal</keyword>
<dbReference type="PANTHER" id="PTHR28577">
    <property type="entry name" value="CENTROMERE PROTEIN P"/>
    <property type="match status" value="1"/>
</dbReference>
<feature type="signal peptide" evidence="1">
    <location>
        <begin position="1"/>
        <end position="27"/>
    </location>
</feature>
<reference evidence="2" key="2">
    <citation type="submission" date="2025-09" db="UniProtKB">
        <authorList>
            <consortium name="Ensembl"/>
        </authorList>
    </citation>
    <scope>IDENTIFICATION</scope>
</reference>
<evidence type="ECO:0000313" key="2">
    <source>
        <dbReference type="Ensembl" id="ENSNMLP00000026594.1"/>
    </source>
</evidence>
<feature type="chain" id="PRO_5034941214" evidence="1">
    <location>
        <begin position="28"/>
        <end position="96"/>
    </location>
</feature>
<organism evidence="2 3">
    <name type="scientific">Neogobius melanostomus</name>
    <name type="common">round goby</name>
    <dbReference type="NCBI Taxonomy" id="47308"/>
    <lineage>
        <taxon>Eukaryota</taxon>
        <taxon>Metazoa</taxon>
        <taxon>Chordata</taxon>
        <taxon>Craniata</taxon>
        <taxon>Vertebrata</taxon>
        <taxon>Euteleostomi</taxon>
        <taxon>Actinopterygii</taxon>
        <taxon>Neopterygii</taxon>
        <taxon>Teleostei</taxon>
        <taxon>Neoteleostei</taxon>
        <taxon>Acanthomorphata</taxon>
        <taxon>Gobiaria</taxon>
        <taxon>Gobiiformes</taxon>
        <taxon>Gobioidei</taxon>
        <taxon>Gobiidae</taxon>
        <taxon>Benthophilinae</taxon>
        <taxon>Neogobiini</taxon>
        <taxon>Neogobius</taxon>
    </lineage>
</organism>
<dbReference type="GO" id="GO:0005634">
    <property type="term" value="C:nucleus"/>
    <property type="evidence" value="ECO:0007669"/>
    <property type="project" value="TreeGrafter"/>
</dbReference>
<dbReference type="AlphaFoldDB" id="A0A8C6WRI2"/>
<dbReference type="Proteomes" id="UP000694523">
    <property type="component" value="Unplaced"/>
</dbReference>
<dbReference type="GO" id="GO:0034080">
    <property type="term" value="P:CENP-A containing chromatin assembly"/>
    <property type="evidence" value="ECO:0007669"/>
    <property type="project" value="InterPro"/>
</dbReference>
<protein>
    <submittedName>
        <fullName evidence="2">Uncharacterized protein</fullName>
    </submittedName>
</protein>
<name>A0A8C6WRI2_9GOBI</name>
<reference evidence="2" key="1">
    <citation type="submission" date="2025-08" db="UniProtKB">
        <authorList>
            <consortium name="Ensembl"/>
        </authorList>
    </citation>
    <scope>IDENTIFICATION</scope>
</reference>
<proteinExistence type="predicted"/>
<sequence length="96" mass="10133">MTKGASPSLTNRLLIKALFSLFSCVLLVHWSVQVNKDGGVKASVELLPKVPHSALQLFQSSPVAGAAEAFHSLQRILGVEGALEAAITAITEAHDQ</sequence>
<evidence type="ECO:0000313" key="3">
    <source>
        <dbReference type="Proteomes" id="UP000694523"/>
    </source>
</evidence>
<dbReference type="GO" id="GO:0000775">
    <property type="term" value="C:chromosome, centromeric region"/>
    <property type="evidence" value="ECO:0007669"/>
    <property type="project" value="InterPro"/>
</dbReference>
<dbReference type="PANTHER" id="PTHR28577:SF1">
    <property type="entry name" value="CENTROMERE PROTEIN P"/>
    <property type="match status" value="1"/>
</dbReference>
<accession>A0A8C6WRI2</accession>
<dbReference type="Ensembl" id="ENSNMLT00000029728.1">
    <property type="protein sequence ID" value="ENSNMLP00000026594.1"/>
    <property type="gene ID" value="ENSNMLG00000016978.1"/>
</dbReference>
<dbReference type="Pfam" id="PF13096">
    <property type="entry name" value="CENP-P"/>
    <property type="match status" value="1"/>
</dbReference>
<evidence type="ECO:0000256" key="1">
    <source>
        <dbReference type="SAM" id="SignalP"/>
    </source>
</evidence>